<sequence length="77" mass="8175">AVEVLSAHNTVEALWLAVHGSVYDLTAFAPDHPGGVEILKECAGTDASEAYDYAGHSDEAMQTLQKYRVGVLSQAAQ</sequence>
<dbReference type="InterPro" id="IPR001199">
    <property type="entry name" value="Cyt_B5-like_heme/steroid-bd"/>
</dbReference>
<reference evidence="6" key="1">
    <citation type="journal article" date="2020" name="Stud. Mycol.">
        <title>101 Dothideomycetes genomes: a test case for predicting lifestyles and emergence of pathogens.</title>
        <authorList>
            <person name="Haridas S."/>
            <person name="Albert R."/>
            <person name="Binder M."/>
            <person name="Bloem J."/>
            <person name="Labutti K."/>
            <person name="Salamov A."/>
            <person name="Andreopoulos B."/>
            <person name="Baker S."/>
            <person name="Barry K."/>
            <person name="Bills G."/>
            <person name="Bluhm B."/>
            <person name="Cannon C."/>
            <person name="Castanera R."/>
            <person name="Culley D."/>
            <person name="Daum C."/>
            <person name="Ezra D."/>
            <person name="Gonzalez J."/>
            <person name="Henrissat B."/>
            <person name="Kuo A."/>
            <person name="Liang C."/>
            <person name="Lipzen A."/>
            <person name="Lutzoni F."/>
            <person name="Magnuson J."/>
            <person name="Mondo S."/>
            <person name="Nolan M."/>
            <person name="Ohm R."/>
            <person name="Pangilinan J."/>
            <person name="Park H.-J."/>
            <person name="Ramirez L."/>
            <person name="Alfaro M."/>
            <person name="Sun H."/>
            <person name="Tritt A."/>
            <person name="Yoshinaga Y."/>
            <person name="Zwiers L.-H."/>
            <person name="Turgeon B."/>
            <person name="Goodwin S."/>
            <person name="Spatafora J."/>
            <person name="Crous P."/>
            <person name="Grigoriev I."/>
        </authorList>
    </citation>
    <scope>NUCLEOTIDE SEQUENCE</scope>
    <source>
        <strain evidence="6">SCOH1-5</strain>
    </source>
</reference>
<dbReference type="InterPro" id="IPR050668">
    <property type="entry name" value="Cytochrome_b5"/>
</dbReference>
<evidence type="ECO:0000313" key="7">
    <source>
        <dbReference type="Proteomes" id="UP000799539"/>
    </source>
</evidence>
<dbReference type="GO" id="GO:0046872">
    <property type="term" value="F:metal ion binding"/>
    <property type="evidence" value="ECO:0007669"/>
    <property type="project" value="UniProtKB-KW"/>
</dbReference>
<evidence type="ECO:0000256" key="2">
    <source>
        <dbReference type="ARBA" id="ARBA00022723"/>
    </source>
</evidence>
<dbReference type="SUPFAM" id="SSF55856">
    <property type="entry name" value="Cytochrome b5-like heme/steroid binding domain"/>
    <property type="match status" value="1"/>
</dbReference>
<feature type="non-terminal residue" evidence="6">
    <location>
        <position position="1"/>
    </location>
</feature>
<dbReference type="PROSITE" id="PS50255">
    <property type="entry name" value="CYTOCHROME_B5_2"/>
    <property type="match status" value="1"/>
</dbReference>
<dbReference type="Proteomes" id="UP000799539">
    <property type="component" value="Unassembled WGS sequence"/>
</dbReference>
<proteinExistence type="inferred from homology"/>
<comment type="similarity">
    <text evidence="4">Belongs to the cytochrome b5 family.</text>
</comment>
<dbReference type="SMART" id="SM01117">
    <property type="entry name" value="Cyt-b5"/>
    <property type="match status" value="1"/>
</dbReference>
<dbReference type="PRINTS" id="PR00363">
    <property type="entry name" value="CYTOCHROMEB5"/>
</dbReference>
<keyword evidence="2" id="KW-0479">Metal-binding</keyword>
<dbReference type="GO" id="GO:0016020">
    <property type="term" value="C:membrane"/>
    <property type="evidence" value="ECO:0007669"/>
    <property type="project" value="TreeGrafter"/>
</dbReference>
<protein>
    <recommendedName>
        <fullName evidence="5">Cytochrome b5 heme-binding domain-containing protein</fullName>
    </recommendedName>
</protein>
<feature type="non-terminal residue" evidence="6">
    <location>
        <position position="77"/>
    </location>
</feature>
<gene>
    <name evidence="6" type="ORF">CERZMDRAFT_3276</name>
</gene>
<dbReference type="InterPro" id="IPR036400">
    <property type="entry name" value="Cyt_B5-like_heme/steroid_sf"/>
</dbReference>
<evidence type="ECO:0000259" key="5">
    <source>
        <dbReference type="PROSITE" id="PS50255"/>
    </source>
</evidence>
<accession>A0A6A6FPN7</accession>
<keyword evidence="1" id="KW-0349">Heme</keyword>
<evidence type="ECO:0000256" key="1">
    <source>
        <dbReference type="ARBA" id="ARBA00022617"/>
    </source>
</evidence>
<organism evidence="6 7">
    <name type="scientific">Cercospora zeae-maydis SCOH1-5</name>
    <dbReference type="NCBI Taxonomy" id="717836"/>
    <lineage>
        <taxon>Eukaryota</taxon>
        <taxon>Fungi</taxon>
        <taxon>Dikarya</taxon>
        <taxon>Ascomycota</taxon>
        <taxon>Pezizomycotina</taxon>
        <taxon>Dothideomycetes</taxon>
        <taxon>Dothideomycetidae</taxon>
        <taxon>Mycosphaerellales</taxon>
        <taxon>Mycosphaerellaceae</taxon>
        <taxon>Cercospora</taxon>
    </lineage>
</organism>
<evidence type="ECO:0000256" key="4">
    <source>
        <dbReference type="ARBA" id="ARBA00038168"/>
    </source>
</evidence>
<dbReference type="GO" id="GO:0020037">
    <property type="term" value="F:heme binding"/>
    <property type="evidence" value="ECO:0007669"/>
    <property type="project" value="TreeGrafter"/>
</dbReference>
<keyword evidence="7" id="KW-1185">Reference proteome</keyword>
<dbReference type="AlphaFoldDB" id="A0A6A6FPN7"/>
<dbReference type="PANTHER" id="PTHR19359">
    <property type="entry name" value="CYTOCHROME B5"/>
    <property type="match status" value="1"/>
</dbReference>
<evidence type="ECO:0000256" key="3">
    <source>
        <dbReference type="ARBA" id="ARBA00023004"/>
    </source>
</evidence>
<dbReference type="OrthoDB" id="260519at2759"/>
<dbReference type="Pfam" id="PF00173">
    <property type="entry name" value="Cyt-b5"/>
    <property type="match status" value="1"/>
</dbReference>
<dbReference type="Gene3D" id="3.10.120.10">
    <property type="entry name" value="Cytochrome b5-like heme/steroid binding domain"/>
    <property type="match status" value="1"/>
</dbReference>
<feature type="domain" description="Cytochrome b5 heme-binding" evidence="5">
    <location>
        <begin position="1"/>
        <end position="73"/>
    </location>
</feature>
<name>A0A6A6FPN7_9PEZI</name>
<evidence type="ECO:0000313" key="6">
    <source>
        <dbReference type="EMBL" id="KAF2215417.1"/>
    </source>
</evidence>
<keyword evidence="3" id="KW-0408">Iron</keyword>
<dbReference type="EMBL" id="ML992666">
    <property type="protein sequence ID" value="KAF2215417.1"/>
    <property type="molecule type" value="Genomic_DNA"/>
</dbReference>